<organism evidence="10 11">
    <name type="scientific">Ascoidea rubescens DSM 1968</name>
    <dbReference type="NCBI Taxonomy" id="1344418"/>
    <lineage>
        <taxon>Eukaryota</taxon>
        <taxon>Fungi</taxon>
        <taxon>Dikarya</taxon>
        <taxon>Ascomycota</taxon>
        <taxon>Saccharomycotina</taxon>
        <taxon>Saccharomycetes</taxon>
        <taxon>Ascoideaceae</taxon>
        <taxon>Ascoidea</taxon>
    </lineage>
</organism>
<keyword evidence="1 6" id="KW-0963">Cytoplasm</keyword>
<gene>
    <name evidence="6" type="primary">TSR3</name>
    <name evidence="10" type="ORF">ASCRUDRAFT_155645</name>
</gene>
<dbReference type="InterPro" id="IPR007177">
    <property type="entry name" value="Tsr3_C"/>
</dbReference>
<dbReference type="Pfam" id="PF04034">
    <property type="entry name" value="Ribo_biogen_C"/>
    <property type="match status" value="1"/>
</dbReference>
<protein>
    <recommendedName>
        <fullName evidence="6">18S rRNA aminocarboxypropyltransferase</fullName>
        <ecNumber evidence="6">2.5.1.157</ecNumber>
    </recommendedName>
</protein>
<dbReference type="GO" id="GO:1904047">
    <property type="term" value="F:S-adenosyl-L-methionine binding"/>
    <property type="evidence" value="ECO:0007669"/>
    <property type="project" value="UniProtKB-UniRule"/>
</dbReference>
<evidence type="ECO:0000256" key="6">
    <source>
        <dbReference type="HAMAP-Rule" id="MF_03146"/>
    </source>
</evidence>
<comment type="catalytic activity">
    <reaction evidence="6">
        <text>N(1)-methylpseudouridine(1191) in yeast 18S rRNA + S-adenosyl-L-methionine = N(1)-methyl-N(3)-[(3S)-3-amino-3-carboxypropyl]pseudouridine(1191) in yeast 18S rRNA + S-methyl-5'-thioadenosine + H(+)</text>
        <dbReference type="Rhea" id="RHEA:63300"/>
        <dbReference type="Rhea" id="RHEA-COMP:13852"/>
        <dbReference type="Rhea" id="RHEA-COMP:16309"/>
        <dbReference type="ChEBI" id="CHEBI:15378"/>
        <dbReference type="ChEBI" id="CHEBI:17509"/>
        <dbReference type="ChEBI" id="CHEBI:59789"/>
        <dbReference type="ChEBI" id="CHEBI:74890"/>
        <dbReference type="ChEBI" id="CHEBI:146234"/>
    </reaction>
</comment>
<dbReference type="PANTHER" id="PTHR20426">
    <property type="entry name" value="RIBOSOME BIOGENESIS PROTEIN TSR3 HOMOLOG"/>
    <property type="match status" value="1"/>
</dbReference>
<feature type="compositionally biased region" description="Acidic residues" evidence="7">
    <location>
        <begin position="251"/>
        <end position="260"/>
    </location>
</feature>
<evidence type="ECO:0000256" key="7">
    <source>
        <dbReference type="SAM" id="MobiDB-lite"/>
    </source>
</evidence>
<accession>A0A1D2VEG4</accession>
<dbReference type="GeneID" id="30962986"/>
<dbReference type="RefSeq" id="XP_020046348.1">
    <property type="nucleotide sequence ID" value="XM_020189350.1"/>
</dbReference>
<feature type="binding site" evidence="6">
    <location>
        <position position="151"/>
    </location>
    <ligand>
        <name>S-adenosyl-L-methionine</name>
        <dbReference type="ChEBI" id="CHEBI:59789"/>
    </ligand>
</feature>
<evidence type="ECO:0000256" key="4">
    <source>
        <dbReference type="ARBA" id="ARBA00022679"/>
    </source>
</evidence>
<evidence type="ECO:0000256" key="2">
    <source>
        <dbReference type="ARBA" id="ARBA00022517"/>
    </source>
</evidence>
<dbReference type="GO" id="GO:0106388">
    <property type="term" value="F:rRNA small subunit aminocarboxypropyltransferase activity"/>
    <property type="evidence" value="ECO:0007669"/>
    <property type="project" value="UniProtKB-EC"/>
</dbReference>
<feature type="compositionally biased region" description="Basic residues" evidence="7">
    <location>
        <begin position="25"/>
        <end position="40"/>
    </location>
</feature>
<dbReference type="HAMAP" id="MF_01116">
    <property type="entry name" value="TSR3"/>
    <property type="match status" value="1"/>
</dbReference>
<keyword evidence="11" id="KW-1185">Reference proteome</keyword>
<dbReference type="AlphaFoldDB" id="A0A1D2VEG4"/>
<dbReference type="GO" id="GO:0030490">
    <property type="term" value="P:maturation of SSU-rRNA"/>
    <property type="evidence" value="ECO:0007669"/>
    <property type="project" value="TreeGrafter"/>
</dbReference>
<evidence type="ECO:0000313" key="10">
    <source>
        <dbReference type="EMBL" id="ODV60041.1"/>
    </source>
</evidence>
<dbReference type="GO" id="GO:0005737">
    <property type="term" value="C:cytoplasm"/>
    <property type="evidence" value="ECO:0007669"/>
    <property type="project" value="UniProtKB-SubCell"/>
</dbReference>
<dbReference type="STRING" id="1344418.A0A1D2VEG4"/>
<proteinExistence type="inferred from homology"/>
<feature type="region of interest" description="Disordered" evidence="7">
    <location>
        <begin position="1"/>
        <end position="40"/>
    </location>
</feature>
<dbReference type="EMBL" id="KV454483">
    <property type="protein sequence ID" value="ODV60041.1"/>
    <property type="molecule type" value="Genomic_DNA"/>
</dbReference>
<dbReference type="EC" id="2.5.1.157" evidence="6"/>
<comment type="similarity">
    <text evidence="6">Belongs to the TDD superfamily. TSR3 family.</text>
</comment>
<evidence type="ECO:0000256" key="3">
    <source>
        <dbReference type="ARBA" id="ARBA00022552"/>
    </source>
</evidence>
<evidence type="ECO:0000313" key="11">
    <source>
        <dbReference type="Proteomes" id="UP000095038"/>
    </source>
</evidence>
<name>A0A1D2VEG4_9ASCO</name>
<keyword evidence="3 6" id="KW-0698">rRNA processing</keyword>
<sequence length="280" mass="31749">MAKGKKKSKDDSRSGSKNKGNNFKLKGHHNNSSHKSHTHKAVNSDIPVNIAMWDFNQCDPKRCSGKKLERLGLIRSLKIGQRFSGLAISSNGKKLISKEDTFIMLEKGIAVIECSWAKIDEIPFSRFTSNKNERLLPYLVAANTVNYGKPWKLNCVEALAAAFAICDQLQYAEKLLENFSYGLNFLKINEELFDIYKKCNNSEEVEAAQNEWLLKLQIEYDERRNLEKGMDIWELGNTNHQNDALLLNSSSEEDSEEDSEEAAKDDKDELKPSIIINGTL</sequence>
<feature type="binding site" evidence="6">
    <location>
        <position position="136"/>
    </location>
    <ligand>
        <name>S-adenosyl-L-methionine</name>
        <dbReference type="ChEBI" id="CHEBI:59789"/>
    </ligand>
</feature>
<dbReference type="GO" id="GO:0000455">
    <property type="term" value="P:enzyme-directed rRNA pseudouridine synthesis"/>
    <property type="evidence" value="ECO:0007669"/>
    <property type="project" value="UniProtKB-UniRule"/>
</dbReference>
<feature type="compositionally biased region" description="Basic and acidic residues" evidence="7">
    <location>
        <begin position="261"/>
        <end position="271"/>
    </location>
</feature>
<feature type="binding site" evidence="6">
    <location>
        <position position="64"/>
    </location>
    <ligand>
        <name>S-adenosyl-L-methionine</name>
        <dbReference type="ChEBI" id="CHEBI:59789"/>
    </ligand>
</feature>
<comment type="function">
    <text evidence="6">Aminocarboxypropyltransferase that catalyzes the aminocarboxypropyl transfer on pseudouridine at position 1191 (Psi1191) in 18S rRNA. It constitutes the last step in biosynthesis of the hypermodified N1-methyl-N3-(3-amino-3-carboxypropyl) pseudouridine (m1acp3-Psi) conserved in eukaryotic 18S rRNA.</text>
</comment>
<reference evidence="11" key="1">
    <citation type="submission" date="2016-05" db="EMBL/GenBank/DDBJ databases">
        <title>Comparative genomics of biotechnologically important yeasts.</title>
        <authorList>
            <consortium name="DOE Joint Genome Institute"/>
            <person name="Riley R."/>
            <person name="Haridas S."/>
            <person name="Wolfe K.H."/>
            <person name="Lopes M.R."/>
            <person name="Hittinger C.T."/>
            <person name="Goker M."/>
            <person name="Salamov A."/>
            <person name="Wisecaver J."/>
            <person name="Long T.M."/>
            <person name="Aerts A.L."/>
            <person name="Barry K."/>
            <person name="Choi C."/>
            <person name="Clum A."/>
            <person name="Coughlan A.Y."/>
            <person name="Deshpande S."/>
            <person name="Douglass A.P."/>
            <person name="Hanson S.J."/>
            <person name="Klenk H.-P."/>
            <person name="Labutti K."/>
            <person name="Lapidus A."/>
            <person name="Lindquist E."/>
            <person name="Lipzen A."/>
            <person name="Meier-Kolthoff J.P."/>
            <person name="Ohm R.A."/>
            <person name="Otillar R.P."/>
            <person name="Pangilinan J."/>
            <person name="Peng Y."/>
            <person name="Rokas A."/>
            <person name="Rosa C.A."/>
            <person name="Scheuner C."/>
            <person name="Sibirny A.A."/>
            <person name="Slot J.C."/>
            <person name="Stielow J.B."/>
            <person name="Sun H."/>
            <person name="Kurtzman C.P."/>
            <person name="Blackwell M."/>
            <person name="Grigoriev I.V."/>
            <person name="Jeffries T.W."/>
        </authorList>
    </citation>
    <scope>NUCLEOTIDE SEQUENCE [LARGE SCALE GENOMIC DNA]</scope>
    <source>
        <strain evidence="11">DSM 1968</strain>
    </source>
</reference>
<dbReference type="Proteomes" id="UP000095038">
    <property type="component" value="Unassembled WGS sequence"/>
</dbReference>
<dbReference type="Pfam" id="PF04068">
    <property type="entry name" value="Fer4_RLI"/>
    <property type="match status" value="1"/>
</dbReference>
<feature type="binding site" evidence="6">
    <location>
        <position position="112"/>
    </location>
    <ligand>
        <name>S-adenosyl-L-methionine</name>
        <dbReference type="ChEBI" id="CHEBI:59789"/>
    </ligand>
</feature>
<dbReference type="InParanoid" id="A0A1D2VEG4"/>
<dbReference type="NCBIfam" id="NF002621">
    <property type="entry name" value="PRK02287.1"/>
    <property type="match status" value="1"/>
</dbReference>
<dbReference type="FunCoup" id="A0A1D2VEG4">
    <property type="interactions" value="789"/>
</dbReference>
<comment type="catalytic activity">
    <reaction evidence="6">
        <text>an N(1)-methylpseudouridine in rRNA + S-adenosyl-L-methionine = N(1)-methyl-N(3)-[(3S)-3-amino-3-carboxypropyl]pseudouridine in rRNA + S-methyl-5'-thioadenosine + H(+)</text>
        <dbReference type="Rhea" id="RHEA:63296"/>
        <dbReference type="Rhea" id="RHEA-COMP:11634"/>
        <dbReference type="Rhea" id="RHEA-COMP:16310"/>
        <dbReference type="ChEBI" id="CHEBI:15378"/>
        <dbReference type="ChEBI" id="CHEBI:17509"/>
        <dbReference type="ChEBI" id="CHEBI:59789"/>
        <dbReference type="ChEBI" id="CHEBI:74890"/>
        <dbReference type="ChEBI" id="CHEBI:146234"/>
        <dbReference type="EC" id="2.5.1.157"/>
    </reaction>
</comment>
<dbReference type="GO" id="GO:0005634">
    <property type="term" value="C:nucleus"/>
    <property type="evidence" value="ECO:0007669"/>
    <property type="project" value="UniProtKB-SubCell"/>
</dbReference>
<evidence type="ECO:0000256" key="5">
    <source>
        <dbReference type="ARBA" id="ARBA00022691"/>
    </source>
</evidence>
<dbReference type="InterPro" id="IPR007209">
    <property type="entry name" value="RNaseL-inhib-like_metal-bd_dom"/>
</dbReference>
<dbReference type="OrthoDB" id="10262062at2759"/>
<feature type="domain" description="16S/18S rRNA aminocarboxypropyltransferase Tsr3 C-terminal" evidence="8">
    <location>
        <begin position="88"/>
        <end position="213"/>
    </location>
</feature>
<keyword evidence="2 6" id="KW-0690">Ribosome biogenesis</keyword>
<evidence type="ECO:0000256" key="1">
    <source>
        <dbReference type="ARBA" id="ARBA00022490"/>
    </source>
</evidence>
<evidence type="ECO:0000259" key="9">
    <source>
        <dbReference type="Pfam" id="PF04068"/>
    </source>
</evidence>
<keyword evidence="6" id="KW-0539">Nucleus</keyword>
<feature type="domain" description="RNase L inhibitor RLI-like possible metal-binding" evidence="9">
    <location>
        <begin position="49"/>
        <end position="82"/>
    </location>
</feature>
<evidence type="ECO:0000259" key="8">
    <source>
        <dbReference type="Pfam" id="PF04034"/>
    </source>
</evidence>
<keyword evidence="4 6" id="KW-0808">Transferase</keyword>
<keyword evidence="5 6" id="KW-0949">S-adenosyl-L-methionine</keyword>
<dbReference type="PANTHER" id="PTHR20426:SF0">
    <property type="entry name" value="18S RRNA AMINOCARBOXYPROPYLTRANSFERASE"/>
    <property type="match status" value="1"/>
</dbReference>
<dbReference type="InterPro" id="IPR022968">
    <property type="entry name" value="Tsr3-like"/>
</dbReference>
<comment type="subcellular location">
    <subcellularLocation>
        <location evidence="6">Cytoplasm</location>
    </subcellularLocation>
    <subcellularLocation>
        <location evidence="6">Nucleus</location>
    </subcellularLocation>
</comment>
<feature type="region of interest" description="Disordered" evidence="7">
    <location>
        <begin position="247"/>
        <end position="280"/>
    </location>
</feature>